<dbReference type="InterPro" id="IPR001296">
    <property type="entry name" value="Glyco_trans_1"/>
</dbReference>
<reference evidence="3" key="1">
    <citation type="journal article" date="2016" name="Genome Announc.">
        <title>Draft Genome Sequence of the Syntrophic Lactate-Degrading Bacterium Tepidanaerobacter syntrophicus JLT.</title>
        <authorList>
            <person name="Matsuura N."/>
            <person name="Ohashi A."/>
            <person name="Tourlousse D.M."/>
            <person name="Sekiguchi Y."/>
        </authorList>
    </citation>
    <scope>NUCLEOTIDE SEQUENCE [LARGE SCALE GENOMIC DNA]</scope>
    <source>
        <strain evidence="3">JL</strain>
    </source>
</reference>
<evidence type="ECO:0000313" key="4">
    <source>
        <dbReference type="Proteomes" id="UP000062160"/>
    </source>
</evidence>
<dbReference type="AlphaFoldDB" id="A0A0U9I448"/>
<sequence length="393" mass="43714">MNIVILSTYPPRECGIASFSKDLRDNLVSIDENVSIIAITDAKNSYDYPKEVIFEVSQDEKESFREAADFVNQSSADVVIIQHEYGIFGGDDGSYVLEFANHLKKPFVVTTHTVLLEPTFGQKNVLSRLGAAANGIVCMTKRSAKLLSKVYSVPEHKIRVIPHGVPFFEPKGRDELKQKYGYTGRTIVSTFGLIGPGKGIENCIKAISELVPHHPDILYLVLGKTHPNIIKKYGESYRASLVSLVEELGLTDNVKFINEFLSLDKLGDYLYMTDVYVTPYPNKNQAVSGTLTYAVGCGRAIVSTPYEYALEILGDGRGLIAQNSDDPKELAFLIEKIINDPALKQSLENKAQELGKKMSWNNVAKLYRSFLEELIAFADSKIKEVVSDERSLL</sequence>
<proteinExistence type="predicted"/>
<keyword evidence="3" id="KW-0808">Transferase</keyword>
<dbReference type="Pfam" id="PF13439">
    <property type="entry name" value="Glyco_transf_4"/>
    <property type="match status" value="1"/>
</dbReference>
<evidence type="ECO:0000259" key="2">
    <source>
        <dbReference type="Pfam" id="PF13439"/>
    </source>
</evidence>
<evidence type="ECO:0000259" key="1">
    <source>
        <dbReference type="Pfam" id="PF00534"/>
    </source>
</evidence>
<feature type="domain" description="Glycosyltransferase subfamily 4-like N-terminal" evidence="2">
    <location>
        <begin position="93"/>
        <end position="165"/>
    </location>
</feature>
<dbReference type="Pfam" id="PF00534">
    <property type="entry name" value="Glycos_transf_1"/>
    <property type="match status" value="1"/>
</dbReference>
<evidence type="ECO:0000313" key="3">
    <source>
        <dbReference type="EMBL" id="GAQ25000.1"/>
    </source>
</evidence>
<dbReference type="InterPro" id="IPR028098">
    <property type="entry name" value="Glyco_trans_4-like_N"/>
</dbReference>
<accession>A0A0U9I448</accession>
<protein>
    <submittedName>
        <fullName evidence="3">Glycosyltransferase</fullName>
    </submittedName>
</protein>
<dbReference type="CDD" id="cd03822">
    <property type="entry name" value="GT4_mannosyltransferase-like"/>
    <property type="match status" value="1"/>
</dbReference>
<dbReference type="OrthoDB" id="9765330at2"/>
<dbReference type="PANTHER" id="PTHR12526:SF572">
    <property type="entry name" value="BLL5144 PROTEIN"/>
    <property type="match status" value="1"/>
</dbReference>
<dbReference type="PANTHER" id="PTHR12526">
    <property type="entry name" value="GLYCOSYLTRANSFERASE"/>
    <property type="match status" value="1"/>
</dbReference>
<gene>
    <name evidence="3" type="ORF">TSYNT_714</name>
</gene>
<dbReference type="EMBL" id="DF977001">
    <property type="protein sequence ID" value="GAQ25000.1"/>
    <property type="molecule type" value="Genomic_DNA"/>
</dbReference>
<dbReference type="GO" id="GO:0016757">
    <property type="term" value="F:glycosyltransferase activity"/>
    <property type="evidence" value="ECO:0007669"/>
    <property type="project" value="InterPro"/>
</dbReference>
<dbReference type="SUPFAM" id="SSF53756">
    <property type="entry name" value="UDP-Glycosyltransferase/glycogen phosphorylase"/>
    <property type="match status" value="1"/>
</dbReference>
<feature type="domain" description="Glycosyl transferase family 1" evidence="1">
    <location>
        <begin position="174"/>
        <end position="353"/>
    </location>
</feature>
<organism evidence="3">
    <name type="scientific">Tepidanaerobacter syntrophicus</name>
    <dbReference type="NCBI Taxonomy" id="224999"/>
    <lineage>
        <taxon>Bacteria</taxon>
        <taxon>Bacillati</taxon>
        <taxon>Bacillota</taxon>
        <taxon>Clostridia</taxon>
        <taxon>Thermosediminibacterales</taxon>
        <taxon>Tepidanaerobacteraceae</taxon>
        <taxon>Tepidanaerobacter</taxon>
    </lineage>
</organism>
<dbReference type="Proteomes" id="UP000062160">
    <property type="component" value="Unassembled WGS sequence"/>
</dbReference>
<name>A0A0U9I448_9FIRM</name>
<keyword evidence="4" id="KW-1185">Reference proteome</keyword>
<dbReference type="STRING" id="224999.GCA_001485475_01012"/>
<dbReference type="RefSeq" id="WP_059032372.1">
    <property type="nucleotide sequence ID" value="NZ_BSDN01000017.1"/>
</dbReference>
<dbReference type="Gene3D" id="3.40.50.2000">
    <property type="entry name" value="Glycogen Phosphorylase B"/>
    <property type="match status" value="2"/>
</dbReference>